<evidence type="ECO:0000313" key="2">
    <source>
        <dbReference type="EMBL" id="EMS70038.1"/>
    </source>
</evidence>
<evidence type="ECO:0000313" key="3">
    <source>
        <dbReference type="Proteomes" id="UP000014155"/>
    </source>
</evidence>
<dbReference type="InterPro" id="IPR036215">
    <property type="entry name" value="TM0957-like_sf"/>
</dbReference>
<reference evidence="2 3" key="1">
    <citation type="journal article" date="2013" name="Genome Announc.">
        <title>Draft Genome Sequence of the Cellulolytic, Mesophilic, Anaerobic Bacterium Clostridium termitidis Strain CT1112 (DSM 5398).</title>
        <authorList>
            <person name="Lal S."/>
            <person name="Ramachandran U."/>
            <person name="Zhang X."/>
            <person name="Munir R."/>
            <person name="Sparling R."/>
            <person name="Levin D.B."/>
        </authorList>
    </citation>
    <scope>NUCLEOTIDE SEQUENCE [LARGE SCALE GENOMIC DNA]</scope>
    <source>
        <strain evidence="2 3">CT1112</strain>
    </source>
</reference>
<dbReference type="EMBL" id="AORV01000060">
    <property type="protein sequence ID" value="EMS70038.1"/>
    <property type="molecule type" value="Genomic_DNA"/>
</dbReference>
<dbReference type="eggNOG" id="COG5618">
    <property type="taxonomic scope" value="Bacteria"/>
</dbReference>
<dbReference type="STRING" id="1195236.CTER_4231"/>
<proteinExistence type="predicted"/>
<dbReference type="AlphaFoldDB" id="S0FNI0"/>
<dbReference type="SUPFAM" id="SSF141318">
    <property type="entry name" value="TM0957-like"/>
    <property type="match status" value="1"/>
</dbReference>
<dbReference type="Gene3D" id="1.10.10.1260">
    <property type="entry name" value="Envelope glycoprotein gp160, DUF2291, helical domain"/>
    <property type="match status" value="1"/>
</dbReference>
<organism evidence="2 3">
    <name type="scientific">Ruminiclostridium cellobioparum subsp. termitidis CT1112</name>
    <dbReference type="NCBI Taxonomy" id="1195236"/>
    <lineage>
        <taxon>Bacteria</taxon>
        <taxon>Bacillati</taxon>
        <taxon>Bacillota</taxon>
        <taxon>Clostridia</taxon>
        <taxon>Eubacteriales</taxon>
        <taxon>Oscillospiraceae</taxon>
        <taxon>Ruminiclostridium</taxon>
    </lineage>
</organism>
<sequence>MKKKVLLVLLAAVLMLSSLTGCIKIVKTGEEYKLTGETQFNAGDDVAGIWDSKAVPELTEKAVDLLAFLNEANGDFKSLDKKYGKYSMGTSGELNYTVKGEATVKEVNTEKKSGYIEVTLEGYTGPVVIRLQVGPVFKGTSIRDSLNIIKFEEYKNQVDFAAVSQSIHKIVEEKIIKPVDLASLEGKKIEFTGCFTADKEDLILITPVALNVK</sequence>
<dbReference type="PATRIC" id="fig|1195236.3.peg.4406"/>
<dbReference type="Pfam" id="PF10054">
    <property type="entry name" value="DUF2291"/>
    <property type="match status" value="1"/>
</dbReference>
<comment type="caution">
    <text evidence="2">The sequence shown here is derived from an EMBL/GenBank/DDBJ whole genome shotgun (WGS) entry which is preliminary data.</text>
</comment>
<keyword evidence="3" id="KW-1185">Reference proteome</keyword>
<keyword evidence="2" id="KW-0449">Lipoprotein</keyword>
<feature type="chain" id="PRO_5039132502" evidence="1">
    <location>
        <begin position="24"/>
        <end position="213"/>
    </location>
</feature>
<protein>
    <submittedName>
        <fullName evidence="2">Putative periplasmic lipoprotein</fullName>
    </submittedName>
</protein>
<name>S0FNI0_RUMCE</name>
<evidence type="ECO:0000256" key="1">
    <source>
        <dbReference type="SAM" id="SignalP"/>
    </source>
</evidence>
<accession>S0FNI0</accession>
<dbReference type="RefSeq" id="WP_004629079.1">
    <property type="nucleotide sequence ID" value="NZ_AORV01000060.1"/>
</dbReference>
<keyword evidence="1" id="KW-0732">Signal</keyword>
<gene>
    <name evidence="2" type="ORF">CTER_4231</name>
</gene>
<dbReference type="Proteomes" id="UP000014155">
    <property type="component" value="Unassembled WGS sequence"/>
</dbReference>
<dbReference type="InterPro" id="IPR014582">
    <property type="entry name" value="UCP033535_lipo"/>
</dbReference>
<dbReference type="Gene3D" id="2.40.50.420">
    <property type="entry name" value="Envelope glycoprotein gp160, DUF2291, alpha/beta domain"/>
    <property type="match status" value="1"/>
</dbReference>
<dbReference type="PIRSF" id="PIRSF033535">
    <property type="entry name" value="UCP033535_plp"/>
    <property type="match status" value="1"/>
</dbReference>
<feature type="signal peptide" evidence="1">
    <location>
        <begin position="1"/>
        <end position="23"/>
    </location>
</feature>
<dbReference type="PROSITE" id="PS51257">
    <property type="entry name" value="PROKAR_LIPOPROTEIN"/>
    <property type="match status" value="1"/>
</dbReference>